<comment type="caution">
    <text evidence="8">The sequence shown here is derived from an EMBL/GenBank/DDBJ whole genome shotgun (WGS) entry which is preliminary data.</text>
</comment>
<keyword evidence="3 6" id="KW-0812">Transmembrane</keyword>
<evidence type="ECO:0000256" key="5">
    <source>
        <dbReference type="ARBA" id="ARBA00023136"/>
    </source>
</evidence>
<feature type="transmembrane region" description="Helical" evidence="6">
    <location>
        <begin position="71"/>
        <end position="95"/>
    </location>
</feature>
<organism evidence="8 9">
    <name type="scientific">Dillenia turbinata</name>
    <dbReference type="NCBI Taxonomy" id="194707"/>
    <lineage>
        <taxon>Eukaryota</taxon>
        <taxon>Viridiplantae</taxon>
        <taxon>Streptophyta</taxon>
        <taxon>Embryophyta</taxon>
        <taxon>Tracheophyta</taxon>
        <taxon>Spermatophyta</taxon>
        <taxon>Magnoliopsida</taxon>
        <taxon>eudicotyledons</taxon>
        <taxon>Gunneridae</taxon>
        <taxon>Pentapetalae</taxon>
        <taxon>Dilleniales</taxon>
        <taxon>Dilleniaceae</taxon>
        <taxon>Dillenia</taxon>
    </lineage>
</organism>
<evidence type="ECO:0000256" key="6">
    <source>
        <dbReference type="RuleBase" id="RU363077"/>
    </source>
</evidence>
<proteinExistence type="inferred from homology"/>
<feature type="transmembrane region" description="Helical" evidence="6">
    <location>
        <begin position="42"/>
        <end position="59"/>
    </location>
</feature>
<feature type="transmembrane region" description="Helical" evidence="6">
    <location>
        <begin position="180"/>
        <end position="200"/>
    </location>
</feature>
<dbReference type="GO" id="GO:0016020">
    <property type="term" value="C:membrane"/>
    <property type="evidence" value="ECO:0007669"/>
    <property type="project" value="UniProtKB-SubCell"/>
</dbReference>
<evidence type="ECO:0000313" key="9">
    <source>
        <dbReference type="Proteomes" id="UP001370490"/>
    </source>
</evidence>
<evidence type="ECO:0000256" key="4">
    <source>
        <dbReference type="ARBA" id="ARBA00022989"/>
    </source>
</evidence>
<dbReference type="InterPro" id="IPR030184">
    <property type="entry name" value="WAT1-related"/>
</dbReference>
<feature type="domain" description="EamA" evidence="7">
    <location>
        <begin position="13"/>
        <end position="149"/>
    </location>
</feature>
<dbReference type="InterPro" id="IPR000620">
    <property type="entry name" value="EamA_dom"/>
</dbReference>
<feature type="domain" description="EamA" evidence="7">
    <location>
        <begin position="182"/>
        <end position="320"/>
    </location>
</feature>
<dbReference type="PANTHER" id="PTHR31218">
    <property type="entry name" value="WAT1-RELATED PROTEIN"/>
    <property type="match status" value="1"/>
</dbReference>
<name>A0AAN8W9E9_9MAGN</name>
<feature type="transmembrane region" description="Helical" evidence="6">
    <location>
        <begin position="277"/>
        <end position="296"/>
    </location>
</feature>
<feature type="transmembrane region" description="Helical" evidence="6">
    <location>
        <begin position="245"/>
        <end position="265"/>
    </location>
</feature>
<evidence type="ECO:0000256" key="3">
    <source>
        <dbReference type="ARBA" id="ARBA00022692"/>
    </source>
</evidence>
<dbReference type="InterPro" id="IPR037185">
    <property type="entry name" value="EmrE-like"/>
</dbReference>
<keyword evidence="9" id="KW-1185">Reference proteome</keyword>
<feature type="transmembrane region" description="Helical" evidence="6">
    <location>
        <begin position="12"/>
        <end position="30"/>
    </location>
</feature>
<gene>
    <name evidence="8" type="ORF">RJ641_027750</name>
</gene>
<comment type="subcellular location">
    <subcellularLocation>
        <location evidence="1 6">Membrane</location>
        <topology evidence="1 6">Multi-pass membrane protein</topology>
    </subcellularLocation>
</comment>
<feature type="transmembrane region" description="Helical" evidence="6">
    <location>
        <begin position="137"/>
        <end position="155"/>
    </location>
</feature>
<keyword evidence="5 6" id="KW-0472">Membrane</keyword>
<evidence type="ECO:0000259" key="7">
    <source>
        <dbReference type="Pfam" id="PF00892"/>
    </source>
</evidence>
<feature type="transmembrane region" description="Helical" evidence="6">
    <location>
        <begin position="302"/>
        <end position="322"/>
    </location>
</feature>
<dbReference type="SUPFAM" id="SSF103481">
    <property type="entry name" value="Multidrug resistance efflux transporter EmrE"/>
    <property type="match status" value="2"/>
</dbReference>
<evidence type="ECO:0000313" key="8">
    <source>
        <dbReference type="EMBL" id="KAK6942373.1"/>
    </source>
</evidence>
<protein>
    <recommendedName>
        <fullName evidence="6">WAT1-related protein</fullName>
    </recommendedName>
</protein>
<dbReference type="AlphaFoldDB" id="A0AAN8W9E9"/>
<comment type="similarity">
    <text evidence="2 6">Belongs to the drug/metabolite transporter (DMT) superfamily. Plant drug/metabolite exporter (P-DME) (TC 2.A.7.4) family.</text>
</comment>
<reference evidence="8 9" key="1">
    <citation type="submission" date="2023-12" db="EMBL/GenBank/DDBJ databases">
        <title>A high-quality genome assembly for Dillenia turbinata (Dilleniales).</title>
        <authorList>
            <person name="Chanderbali A."/>
        </authorList>
    </citation>
    <scope>NUCLEOTIDE SEQUENCE [LARGE SCALE GENOMIC DNA]</scope>
    <source>
        <strain evidence="8">LSX21</strain>
        <tissue evidence="8">Leaf</tissue>
    </source>
</reference>
<accession>A0AAN8W9E9</accession>
<dbReference type="Pfam" id="PF00892">
    <property type="entry name" value="EamA"/>
    <property type="match status" value="2"/>
</dbReference>
<sequence>MVGWDSYKPAMALFGLQMTYAGLALFARAALLKGMSPHVFVVYRQAIATLVIAPVAYLVRRAKPGGGCSIGLRSFSLIFLAALIGVAINQNIYFLGIYLASSSMASASSNLIPAITFAMAAIMGLEKVHLRRLRHIVKILGTVICVGGAISMALLKGPKLLNTEFIMHKSSVSLLGGENWLLGCLFLLGSACCWSTWLILQVPVSASYPDHLSLSAWLCFLSTLQSAAIGIFLEPNPQEWIFSSYLELACCAYAGIIGSGIAFFLQAWCVSQRGPLFPAMFSPLCTVLVTFFATIFLHEEIFVGSLAGAIAVIVGLYVVLWGKAKDLEDIKREIDQSDQTTTVQVLIDDSTKTTACICKSELEEPLLGDKLTT</sequence>
<dbReference type="EMBL" id="JBAMMX010000004">
    <property type="protein sequence ID" value="KAK6942373.1"/>
    <property type="molecule type" value="Genomic_DNA"/>
</dbReference>
<feature type="transmembrane region" description="Helical" evidence="6">
    <location>
        <begin position="212"/>
        <end position="233"/>
    </location>
</feature>
<dbReference type="GO" id="GO:0022857">
    <property type="term" value="F:transmembrane transporter activity"/>
    <property type="evidence" value="ECO:0007669"/>
    <property type="project" value="InterPro"/>
</dbReference>
<keyword evidence="4 6" id="KW-1133">Transmembrane helix</keyword>
<evidence type="ECO:0000256" key="2">
    <source>
        <dbReference type="ARBA" id="ARBA00007635"/>
    </source>
</evidence>
<evidence type="ECO:0000256" key="1">
    <source>
        <dbReference type="ARBA" id="ARBA00004141"/>
    </source>
</evidence>
<feature type="transmembrane region" description="Helical" evidence="6">
    <location>
        <begin position="107"/>
        <end position="125"/>
    </location>
</feature>
<dbReference type="Proteomes" id="UP001370490">
    <property type="component" value="Unassembled WGS sequence"/>
</dbReference>